<proteinExistence type="predicted"/>
<keyword evidence="1" id="KW-1133">Transmembrane helix</keyword>
<feature type="domain" description="LysM" evidence="2">
    <location>
        <begin position="121"/>
        <end position="170"/>
    </location>
</feature>
<evidence type="ECO:0000256" key="1">
    <source>
        <dbReference type="SAM" id="Phobius"/>
    </source>
</evidence>
<name>A0ABV8FSR9_9ACTN</name>
<dbReference type="EMBL" id="JBHSBH010000015">
    <property type="protein sequence ID" value="MFC3999155.1"/>
    <property type="molecule type" value="Genomic_DNA"/>
</dbReference>
<dbReference type="RefSeq" id="WP_378537421.1">
    <property type="nucleotide sequence ID" value="NZ_JBHSBH010000015.1"/>
</dbReference>
<accession>A0ABV8FSR9</accession>
<dbReference type="SMART" id="SM00257">
    <property type="entry name" value="LysM"/>
    <property type="match status" value="1"/>
</dbReference>
<dbReference type="InterPro" id="IPR036779">
    <property type="entry name" value="LysM_dom_sf"/>
</dbReference>
<reference evidence="4" key="1">
    <citation type="journal article" date="2019" name="Int. J. Syst. Evol. Microbiol.">
        <title>The Global Catalogue of Microorganisms (GCM) 10K type strain sequencing project: providing services to taxonomists for standard genome sequencing and annotation.</title>
        <authorList>
            <consortium name="The Broad Institute Genomics Platform"/>
            <consortium name="The Broad Institute Genome Sequencing Center for Infectious Disease"/>
            <person name="Wu L."/>
            <person name="Ma J."/>
        </authorList>
    </citation>
    <scope>NUCLEOTIDE SEQUENCE [LARGE SCALE GENOMIC DNA]</scope>
    <source>
        <strain evidence="4">TBRC 1826</strain>
    </source>
</reference>
<dbReference type="Proteomes" id="UP001595847">
    <property type="component" value="Unassembled WGS sequence"/>
</dbReference>
<dbReference type="Gene3D" id="3.10.350.10">
    <property type="entry name" value="LysM domain"/>
    <property type="match status" value="1"/>
</dbReference>
<dbReference type="Pfam" id="PF01476">
    <property type="entry name" value="LysM"/>
    <property type="match status" value="1"/>
</dbReference>
<keyword evidence="1" id="KW-0472">Membrane</keyword>
<dbReference type="SUPFAM" id="SSF54106">
    <property type="entry name" value="LysM domain"/>
    <property type="match status" value="1"/>
</dbReference>
<dbReference type="InterPro" id="IPR018392">
    <property type="entry name" value="LysM"/>
</dbReference>
<evidence type="ECO:0000259" key="2">
    <source>
        <dbReference type="PROSITE" id="PS51782"/>
    </source>
</evidence>
<sequence>MSEPSVLRPRGPVLFDWAQEIPEWRTAPVKFAARPAAAGARMAAGPPDLPDLDCAVAPGILPAVVRRGWTRLTRRGRVVLVSTASATATGVLSVFFLTAVAAGASASGAPTQSAFLPASSSTVVVRDGDTLWGIAERVRPGDDPRRTVHEIVRINELSSPELEPGQELVLP</sequence>
<gene>
    <name evidence="3" type="ORF">ACFOVU_24770</name>
</gene>
<keyword evidence="1" id="KW-0812">Transmembrane</keyword>
<organism evidence="3 4">
    <name type="scientific">Nocardiopsis sediminis</name>
    <dbReference type="NCBI Taxonomy" id="1778267"/>
    <lineage>
        <taxon>Bacteria</taxon>
        <taxon>Bacillati</taxon>
        <taxon>Actinomycetota</taxon>
        <taxon>Actinomycetes</taxon>
        <taxon>Streptosporangiales</taxon>
        <taxon>Nocardiopsidaceae</taxon>
        <taxon>Nocardiopsis</taxon>
    </lineage>
</organism>
<dbReference type="PROSITE" id="PS51782">
    <property type="entry name" value="LYSM"/>
    <property type="match status" value="1"/>
</dbReference>
<comment type="caution">
    <text evidence="3">The sequence shown here is derived from an EMBL/GenBank/DDBJ whole genome shotgun (WGS) entry which is preliminary data.</text>
</comment>
<evidence type="ECO:0000313" key="3">
    <source>
        <dbReference type="EMBL" id="MFC3999155.1"/>
    </source>
</evidence>
<dbReference type="CDD" id="cd00118">
    <property type="entry name" value="LysM"/>
    <property type="match status" value="1"/>
</dbReference>
<protein>
    <submittedName>
        <fullName evidence="3">LysM peptidoglycan-binding domain-containing protein</fullName>
    </submittedName>
</protein>
<evidence type="ECO:0000313" key="4">
    <source>
        <dbReference type="Proteomes" id="UP001595847"/>
    </source>
</evidence>
<keyword evidence="4" id="KW-1185">Reference proteome</keyword>
<feature type="transmembrane region" description="Helical" evidence="1">
    <location>
        <begin position="78"/>
        <end position="104"/>
    </location>
</feature>